<evidence type="ECO:0000313" key="2">
    <source>
        <dbReference type="EMBL" id="TRM64304.1"/>
    </source>
</evidence>
<gene>
    <name evidence="2" type="ORF">BD626DRAFT_455550</name>
</gene>
<keyword evidence="3" id="KW-1185">Reference proteome</keyword>
<accession>A0A550CHR7</accession>
<feature type="compositionally biased region" description="Basic and acidic residues" evidence="1">
    <location>
        <begin position="225"/>
        <end position="235"/>
    </location>
</feature>
<dbReference type="AlphaFoldDB" id="A0A550CHR7"/>
<evidence type="ECO:0000256" key="1">
    <source>
        <dbReference type="SAM" id="MobiDB-lite"/>
    </source>
</evidence>
<name>A0A550CHR7_9AGAR</name>
<dbReference type="Proteomes" id="UP000320762">
    <property type="component" value="Unassembled WGS sequence"/>
</dbReference>
<reference evidence="2 3" key="1">
    <citation type="journal article" date="2019" name="New Phytol.">
        <title>Comparative genomics reveals unique wood-decay strategies and fruiting body development in the Schizophyllaceae.</title>
        <authorList>
            <person name="Almasi E."/>
            <person name="Sahu N."/>
            <person name="Krizsan K."/>
            <person name="Balint B."/>
            <person name="Kovacs G.M."/>
            <person name="Kiss B."/>
            <person name="Cseklye J."/>
            <person name="Drula E."/>
            <person name="Henrissat B."/>
            <person name="Nagy I."/>
            <person name="Chovatia M."/>
            <person name="Adam C."/>
            <person name="LaButti K."/>
            <person name="Lipzen A."/>
            <person name="Riley R."/>
            <person name="Grigoriev I.V."/>
            <person name="Nagy L.G."/>
        </authorList>
    </citation>
    <scope>NUCLEOTIDE SEQUENCE [LARGE SCALE GENOMIC DNA]</scope>
    <source>
        <strain evidence="2 3">NL-1724</strain>
    </source>
</reference>
<dbReference type="STRING" id="97359.A0A550CHR7"/>
<dbReference type="EMBL" id="VDMD01000007">
    <property type="protein sequence ID" value="TRM64304.1"/>
    <property type="molecule type" value="Genomic_DNA"/>
</dbReference>
<feature type="region of interest" description="Disordered" evidence="1">
    <location>
        <begin position="297"/>
        <end position="348"/>
    </location>
</feature>
<organism evidence="2 3">
    <name type="scientific">Schizophyllum amplum</name>
    <dbReference type="NCBI Taxonomy" id="97359"/>
    <lineage>
        <taxon>Eukaryota</taxon>
        <taxon>Fungi</taxon>
        <taxon>Dikarya</taxon>
        <taxon>Basidiomycota</taxon>
        <taxon>Agaricomycotina</taxon>
        <taxon>Agaricomycetes</taxon>
        <taxon>Agaricomycetidae</taxon>
        <taxon>Agaricales</taxon>
        <taxon>Schizophyllaceae</taxon>
        <taxon>Schizophyllum</taxon>
    </lineage>
</organism>
<feature type="compositionally biased region" description="Polar residues" evidence="1">
    <location>
        <begin position="310"/>
        <end position="338"/>
    </location>
</feature>
<evidence type="ECO:0000313" key="3">
    <source>
        <dbReference type="Proteomes" id="UP000320762"/>
    </source>
</evidence>
<feature type="region of interest" description="Disordered" evidence="1">
    <location>
        <begin position="1"/>
        <end position="35"/>
    </location>
</feature>
<protein>
    <submittedName>
        <fullName evidence="2">Uncharacterized protein</fullName>
    </submittedName>
</protein>
<comment type="caution">
    <text evidence="2">The sequence shown here is derived from an EMBL/GenBank/DDBJ whole genome shotgun (WGS) entry which is preliminary data.</text>
</comment>
<feature type="compositionally biased region" description="Low complexity" evidence="1">
    <location>
        <begin position="1"/>
        <end position="13"/>
    </location>
</feature>
<proteinExistence type="predicted"/>
<dbReference type="OrthoDB" id="5565328at2759"/>
<sequence>MSKRPLSPSSSSPTRKRQRTESGTPAPADQQPPLPPAVLLLSMPKLLIQPPSHPQHELSLCLSLLSLRKCLKISNLGVLDECRCHTGIAEIGLIALRGGYAEQEDSTWADGLLSDIEKAISQGLVLAQRHPSLYLYTPHLTFLSSQLAEQQGNMKFARAALSRLLNSTTYPRFPAHVVYAAHLDNITFLISNPTPTNAAMSRPSTPTGSPTKSPSKLRPVSPTKPRMDAKAQQDTNRRQILHILGSLRSLASANAHTSVVTLCEVIKLRLLVRWGLWGEVSNMLKVVEESLDIGIPAATGPTENKENGPEAQSLTQAGTTAPLQKSALQPGAESTQSEKAADPKASGSAAVDAVEVPTVDVPYHLAMLQAHALILAIMFHVYSGSVPKDHITPRLARLHTLLDSGLFDTTDERSSGLVELPLSDDTNTRPLTLQLTPPSVITSMTYLISAVSRRDPVGRNPKRGVFAREGLVHLEGEMSVGAVAQTIPIFASRAEMREAEARMFKIQADLMMEGIGLDISRSSFVPAKRDMDALITHLRAHDIWECYAARITLLQGYLAHAEAGWKYTLMHTNTDAPISKDRKGKKKQVAFAGEDGNDLTEARRQWGRAKDCYRVAAAVAQESGDNWLCVAAKAAGLALDLGLRALGEHAEQWRIGEGEEQEAEGDNNIDEFEWMAEAAELVKECHGMGGTLGAVGRVLQASLDVQDGTATLSAKTALKTALTLTTNSQENYLRALVLAMCSSHYLLTAEDHARDMLEACSNIACGLGVGQKKSTQSQSQLSQDASATEGGNKLGNVPLRLWCGERLAEVHARNGEEVQTRKLRGMGEAVALAAKAKMKGQCPS</sequence>
<feature type="compositionally biased region" description="Low complexity" evidence="1">
    <location>
        <begin position="203"/>
        <end position="216"/>
    </location>
</feature>
<feature type="region of interest" description="Disordered" evidence="1">
    <location>
        <begin position="196"/>
        <end position="235"/>
    </location>
</feature>